<keyword evidence="1" id="KW-0472">Membrane</keyword>
<proteinExistence type="predicted"/>
<reference evidence="2" key="2">
    <citation type="journal article" date="2021" name="PeerJ">
        <title>Extensive microbial diversity within the chicken gut microbiome revealed by metagenomics and culture.</title>
        <authorList>
            <person name="Gilroy R."/>
            <person name="Ravi A."/>
            <person name="Getino M."/>
            <person name="Pursley I."/>
            <person name="Horton D.L."/>
            <person name="Alikhan N.F."/>
            <person name="Baker D."/>
            <person name="Gharbi K."/>
            <person name="Hall N."/>
            <person name="Watson M."/>
            <person name="Adriaenssens E.M."/>
            <person name="Foster-Nyarko E."/>
            <person name="Jarju S."/>
            <person name="Secka A."/>
            <person name="Antonio M."/>
            <person name="Oren A."/>
            <person name="Chaudhuri R.R."/>
            <person name="La Ragione R."/>
            <person name="Hildebrand F."/>
            <person name="Pallen M.J."/>
        </authorList>
    </citation>
    <scope>NUCLEOTIDE SEQUENCE</scope>
    <source>
        <strain evidence="2">ChiSjej4B22-9803</strain>
    </source>
</reference>
<sequence length="53" mass="5739">MATYIIGGLILLYAGIIVVRKIRAFRRGQYCSCGCSGCSRACAKKGEGHENSR</sequence>
<comment type="caution">
    <text evidence="2">The sequence shown here is derived from an EMBL/GenBank/DDBJ whole genome shotgun (WGS) entry which is preliminary data.</text>
</comment>
<reference evidence="2" key="1">
    <citation type="submission" date="2020-10" db="EMBL/GenBank/DDBJ databases">
        <authorList>
            <person name="Gilroy R."/>
        </authorList>
    </citation>
    <scope>NUCLEOTIDE SEQUENCE</scope>
    <source>
        <strain evidence="2">ChiSjej4B22-9803</strain>
    </source>
</reference>
<dbReference type="AlphaFoldDB" id="A0A9D1LTW5"/>
<protein>
    <submittedName>
        <fullName evidence="2">FeoB-associated Cys-rich membrane protein</fullName>
    </submittedName>
</protein>
<feature type="transmembrane region" description="Helical" evidence="1">
    <location>
        <begin position="6"/>
        <end position="22"/>
    </location>
</feature>
<name>A0A9D1LTW5_9FIRM</name>
<keyword evidence="1" id="KW-0812">Transmembrane</keyword>
<dbReference type="EMBL" id="DVND01000025">
    <property type="protein sequence ID" value="HIU47954.1"/>
    <property type="molecule type" value="Genomic_DNA"/>
</dbReference>
<dbReference type="Pfam" id="PF12669">
    <property type="entry name" value="FeoB_associated"/>
    <property type="match status" value="1"/>
</dbReference>
<gene>
    <name evidence="2" type="ORF">IAB04_01170</name>
</gene>
<evidence type="ECO:0000256" key="1">
    <source>
        <dbReference type="SAM" id="Phobius"/>
    </source>
</evidence>
<organism evidence="2 3">
    <name type="scientific">Candidatus Avimonoglobus intestinipullorum</name>
    <dbReference type="NCBI Taxonomy" id="2840699"/>
    <lineage>
        <taxon>Bacteria</taxon>
        <taxon>Bacillati</taxon>
        <taxon>Bacillota</taxon>
        <taxon>Clostridia</taxon>
        <taxon>Eubacteriales</taxon>
        <taxon>Candidatus Avimonoglobus</taxon>
    </lineage>
</organism>
<accession>A0A9D1LTW5</accession>
<evidence type="ECO:0000313" key="2">
    <source>
        <dbReference type="EMBL" id="HIU47954.1"/>
    </source>
</evidence>
<dbReference type="Proteomes" id="UP000824111">
    <property type="component" value="Unassembled WGS sequence"/>
</dbReference>
<evidence type="ECO:0000313" key="3">
    <source>
        <dbReference type="Proteomes" id="UP000824111"/>
    </source>
</evidence>
<keyword evidence="1" id="KW-1133">Transmembrane helix</keyword>